<dbReference type="PANTHER" id="PTHR43709">
    <property type="entry name" value="ACONITATE ISOMERASE-RELATED"/>
    <property type="match status" value="1"/>
</dbReference>
<evidence type="ECO:0000256" key="2">
    <source>
        <dbReference type="ARBA" id="ARBA00023235"/>
    </source>
</evidence>
<accession>A0AAW5ZRK2</accession>
<dbReference type="Gene3D" id="3.10.310.10">
    <property type="entry name" value="Diaminopimelate Epimerase, Chain A, domain 1"/>
    <property type="match status" value="2"/>
</dbReference>
<protein>
    <submittedName>
        <fullName evidence="3">2-methylaconitate cis-trans isomerase PrpF</fullName>
    </submittedName>
</protein>
<dbReference type="InterPro" id="IPR012709">
    <property type="entry name" value="PrpF"/>
</dbReference>
<sequence length="398" mass="41512">MTHPAQIRIPATYMRGGTSKGVFFRLEDLPEAARVPGPARDALLMRVIGSPDPYGKQIDGMGGATSSTSKTVILSRSTRPDHDVDYLFGQVAIDQPFVDWSGNCGNLSAAVGPFAIGNGLVDAGRIPHNGVATVRIWQANIGKTIIAHVPITNGAVQETGDFELDGVTFPAAEVQLEFLDPAAEEDSDGGGAMFPTGNLVDELDVPGIGTLKATLINAGIPTIFVDAAAIGYSGTELQDAINGDPKALAMFETLRAHGAVRMGLIRHVDEAATRQHTPKVAFVAPPQDYVASSGKRVSAGEVDLLVRAMSMGKLHHAMMGTAAVAIGTAAAIPGTLVNLAAGGQGNETRHAVRFGHPSGTLRVGAEASRVDGAWTVTKAIMSRSARVLMEGWVRVPGT</sequence>
<keyword evidence="2 3" id="KW-0413">Isomerase</keyword>
<reference evidence="3" key="1">
    <citation type="submission" date="2021-09" db="EMBL/GenBank/DDBJ databases">
        <title>Genomic analysis of Ralstonia spp.</title>
        <authorList>
            <person name="Aburjaile F."/>
            <person name="Ariute J.C."/>
            <person name="Pais A.K.L."/>
            <person name="Albuquerque G.M.R."/>
            <person name="Silva A.M.F."/>
            <person name="Brenig B."/>
            <person name="Azevedo V."/>
            <person name="Matiuzzi M."/>
            <person name="Ramos R."/>
            <person name="Goes-Neto A."/>
            <person name="Soares S."/>
            <person name="Iseppon A.M.B."/>
            <person name="Souza E."/>
            <person name="Gama M."/>
        </authorList>
    </citation>
    <scope>NUCLEOTIDE SEQUENCE</scope>
    <source>
        <strain evidence="3">CCRMRs91</strain>
    </source>
</reference>
<name>A0AAW5ZRK2_RALSL</name>
<dbReference type="NCBIfam" id="TIGR02334">
    <property type="entry name" value="prpF"/>
    <property type="match status" value="1"/>
</dbReference>
<evidence type="ECO:0000313" key="4">
    <source>
        <dbReference type="Proteomes" id="UP001144050"/>
    </source>
</evidence>
<comment type="similarity">
    <text evidence="1">Belongs to the PrpF family.</text>
</comment>
<dbReference type="InterPro" id="IPR007400">
    <property type="entry name" value="PrpF-like"/>
</dbReference>
<evidence type="ECO:0000313" key="3">
    <source>
        <dbReference type="EMBL" id="MDB0571815.1"/>
    </source>
</evidence>
<dbReference type="GO" id="GO:0016853">
    <property type="term" value="F:isomerase activity"/>
    <property type="evidence" value="ECO:0007669"/>
    <property type="project" value="UniProtKB-KW"/>
</dbReference>
<evidence type="ECO:0000256" key="1">
    <source>
        <dbReference type="ARBA" id="ARBA00007673"/>
    </source>
</evidence>
<dbReference type="GO" id="GO:0019629">
    <property type="term" value="P:propionate catabolic process, 2-methylcitrate cycle"/>
    <property type="evidence" value="ECO:0007669"/>
    <property type="project" value="InterPro"/>
</dbReference>
<dbReference type="SUPFAM" id="SSF54506">
    <property type="entry name" value="Diaminopimelate epimerase-like"/>
    <property type="match status" value="2"/>
</dbReference>
<organism evidence="3 4">
    <name type="scientific">Ralstonia solanacearum</name>
    <name type="common">Pseudomonas solanacearum</name>
    <dbReference type="NCBI Taxonomy" id="305"/>
    <lineage>
        <taxon>Bacteria</taxon>
        <taxon>Pseudomonadati</taxon>
        <taxon>Pseudomonadota</taxon>
        <taxon>Betaproteobacteria</taxon>
        <taxon>Burkholderiales</taxon>
        <taxon>Burkholderiaceae</taxon>
        <taxon>Ralstonia</taxon>
        <taxon>Ralstonia solanacearum species complex</taxon>
    </lineage>
</organism>
<dbReference type="AlphaFoldDB" id="A0AAW5ZRK2"/>
<dbReference type="RefSeq" id="WP_231409968.1">
    <property type="nucleotide sequence ID" value="NZ_CP088238.1"/>
</dbReference>
<dbReference type="Pfam" id="PF04303">
    <property type="entry name" value="PrpF"/>
    <property type="match status" value="1"/>
</dbReference>
<dbReference type="FunFam" id="3.10.310.10:FF:000018">
    <property type="entry name" value="2-methylaconitate cis-trans isomerase"/>
    <property type="match status" value="1"/>
</dbReference>
<comment type="caution">
    <text evidence="3">The sequence shown here is derived from an EMBL/GenBank/DDBJ whole genome shotgun (WGS) entry which is preliminary data.</text>
</comment>
<proteinExistence type="inferred from homology"/>
<dbReference type="Proteomes" id="UP001144050">
    <property type="component" value="Unassembled WGS sequence"/>
</dbReference>
<dbReference type="EMBL" id="JAIVFG010000021">
    <property type="protein sequence ID" value="MDB0571815.1"/>
    <property type="molecule type" value="Genomic_DNA"/>
</dbReference>
<dbReference type="PANTHER" id="PTHR43709:SF2">
    <property type="entry name" value="DUF453 DOMAIN PROTEIN (AFU_ORTHOLOGUE AFUA_6G00360)"/>
    <property type="match status" value="1"/>
</dbReference>
<gene>
    <name evidence="3" type="primary">prpF</name>
    <name evidence="3" type="ORF">LBW59_13685</name>
</gene>